<evidence type="ECO:0000256" key="1">
    <source>
        <dbReference type="ARBA" id="ARBA00004127"/>
    </source>
</evidence>
<feature type="transmembrane region" description="Helical" evidence="5">
    <location>
        <begin position="57"/>
        <end position="75"/>
    </location>
</feature>
<keyword evidence="6" id="KW-0489">Methyltransferase</keyword>
<proteinExistence type="predicted"/>
<comment type="caution">
    <text evidence="6">The sequence shown here is derived from an EMBL/GenBank/DDBJ whole genome shotgun (WGS) entry which is preliminary data.</text>
</comment>
<sequence length="240" mass="26347">MKASQFEFRYRMWIGFLIYFLGFWAPWERFGRSSGAISTTWLELSGELGRVLPLETASLIVTVLAILLLAAAASLRTWGTAYLGASIVTSGAMHAHTIMAAGPYRYVRNPLYLGSFLSQLAVAVLMPPSGAIFFVIASFLQILRLVLGEEAYLTAQQGQPYLEYKARVARFLPSATPRVSASTAVPNWSLAMVSETFYIALLACFLVLAWRYNAQLLIQAVIVCFGASLVARALFVKQAG</sequence>
<evidence type="ECO:0000256" key="4">
    <source>
        <dbReference type="ARBA" id="ARBA00023136"/>
    </source>
</evidence>
<name>A0A841JY23_9BACT</name>
<evidence type="ECO:0000256" key="5">
    <source>
        <dbReference type="SAM" id="Phobius"/>
    </source>
</evidence>
<feature type="transmembrane region" description="Helical" evidence="5">
    <location>
        <begin position="216"/>
        <end position="235"/>
    </location>
</feature>
<keyword evidence="4 5" id="KW-0472">Membrane</keyword>
<organism evidence="6 7">
    <name type="scientific">Silvibacterium bohemicum</name>
    <dbReference type="NCBI Taxonomy" id="1577686"/>
    <lineage>
        <taxon>Bacteria</taxon>
        <taxon>Pseudomonadati</taxon>
        <taxon>Acidobacteriota</taxon>
        <taxon>Terriglobia</taxon>
        <taxon>Terriglobales</taxon>
        <taxon>Acidobacteriaceae</taxon>
        <taxon>Silvibacterium</taxon>
    </lineage>
</organism>
<keyword evidence="2 5" id="KW-0812">Transmembrane</keyword>
<dbReference type="InterPro" id="IPR007318">
    <property type="entry name" value="Phopholipid_MeTrfase"/>
</dbReference>
<dbReference type="Pfam" id="PF04191">
    <property type="entry name" value="PEMT"/>
    <property type="match status" value="1"/>
</dbReference>
<dbReference type="GO" id="GO:0032259">
    <property type="term" value="P:methylation"/>
    <property type="evidence" value="ECO:0007669"/>
    <property type="project" value="UniProtKB-KW"/>
</dbReference>
<feature type="transmembrane region" description="Helical" evidence="5">
    <location>
        <begin position="82"/>
        <end position="104"/>
    </location>
</feature>
<feature type="transmembrane region" description="Helical" evidence="5">
    <location>
        <begin position="116"/>
        <end position="140"/>
    </location>
</feature>
<dbReference type="GO" id="GO:0008168">
    <property type="term" value="F:methyltransferase activity"/>
    <property type="evidence" value="ECO:0007669"/>
    <property type="project" value="UniProtKB-KW"/>
</dbReference>
<evidence type="ECO:0000256" key="3">
    <source>
        <dbReference type="ARBA" id="ARBA00022989"/>
    </source>
</evidence>
<evidence type="ECO:0000313" key="6">
    <source>
        <dbReference type="EMBL" id="MBB6145515.1"/>
    </source>
</evidence>
<dbReference type="EMBL" id="JACHEK010000007">
    <property type="protein sequence ID" value="MBB6145515.1"/>
    <property type="molecule type" value="Genomic_DNA"/>
</dbReference>
<dbReference type="OrthoDB" id="5471300at2"/>
<protein>
    <submittedName>
        <fullName evidence="6">Protein-S-isoprenylcysteine O-methyltransferase Ste14</fullName>
    </submittedName>
</protein>
<feature type="transmembrane region" description="Helical" evidence="5">
    <location>
        <begin position="188"/>
        <end position="210"/>
    </location>
</feature>
<evidence type="ECO:0000256" key="2">
    <source>
        <dbReference type="ARBA" id="ARBA00022692"/>
    </source>
</evidence>
<dbReference type="GO" id="GO:0012505">
    <property type="term" value="C:endomembrane system"/>
    <property type="evidence" value="ECO:0007669"/>
    <property type="project" value="UniProtKB-SubCell"/>
</dbReference>
<dbReference type="Proteomes" id="UP000538666">
    <property type="component" value="Unassembled WGS sequence"/>
</dbReference>
<accession>A0A841JY23</accession>
<comment type="subcellular location">
    <subcellularLocation>
        <location evidence="1">Endomembrane system</location>
        <topology evidence="1">Multi-pass membrane protein</topology>
    </subcellularLocation>
</comment>
<keyword evidence="3 5" id="KW-1133">Transmembrane helix</keyword>
<dbReference type="Gene3D" id="1.20.120.1630">
    <property type="match status" value="1"/>
</dbReference>
<dbReference type="RefSeq" id="WP_050060585.1">
    <property type="nucleotide sequence ID" value="NZ_JACHEK010000007.1"/>
</dbReference>
<gene>
    <name evidence="6" type="ORF">HNQ77_003476</name>
</gene>
<evidence type="ECO:0000313" key="7">
    <source>
        <dbReference type="Proteomes" id="UP000538666"/>
    </source>
</evidence>
<dbReference type="AlphaFoldDB" id="A0A841JY23"/>
<reference evidence="6 7" key="1">
    <citation type="submission" date="2020-08" db="EMBL/GenBank/DDBJ databases">
        <title>Genomic Encyclopedia of Type Strains, Phase IV (KMG-IV): sequencing the most valuable type-strain genomes for metagenomic binning, comparative biology and taxonomic classification.</title>
        <authorList>
            <person name="Goeker M."/>
        </authorList>
    </citation>
    <scope>NUCLEOTIDE SEQUENCE [LARGE SCALE GENOMIC DNA]</scope>
    <source>
        <strain evidence="6 7">DSM 103733</strain>
    </source>
</reference>
<keyword evidence="6" id="KW-0808">Transferase</keyword>
<keyword evidence="7" id="KW-1185">Reference proteome</keyword>
<feature type="transmembrane region" description="Helical" evidence="5">
    <location>
        <begin position="12"/>
        <end position="27"/>
    </location>
</feature>